<dbReference type="PROSITE" id="PS50188">
    <property type="entry name" value="B302_SPRY"/>
    <property type="match status" value="1"/>
</dbReference>
<reference evidence="4" key="1">
    <citation type="submission" date="2023-10" db="EMBL/GenBank/DDBJ databases">
        <authorList>
            <person name="Chen Y."/>
            <person name="Shah S."/>
            <person name="Dougan E. K."/>
            <person name="Thang M."/>
            <person name="Chan C."/>
        </authorList>
    </citation>
    <scope>NUCLEOTIDE SEQUENCE [LARGE SCALE GENOMIC DNA]</scope>
</reference>
<proteinExistence type="predicted"/>
<feature type="coiled-coil region" evidence="1">
    <location>
        <begin position="807"/>
        <end position="842"/>
    </location>
</feature>
<evidence type="ECO:0000313" key="4">
    <source>
        <dbReference type="EMBL" id="CAK0848696.1"/>
    </source>
</evidence>
<name>A0ABN9TSF0_9DINO</name>
<dbReference type="PANTHER" id="PTHR12381">
    <property type="entry name" value="HETEROGENEOUS NUCLEAR RIBONUCLEOPROTEIN U FAMILY MEMBER"/>
    <property type="match status" value="1"/>
</dbReference>
<gene>
    <name evidence="4" type="ORF">PCOR1329_LOCUS41587</name>
</gene>
<dbReference type="InterPro" id="IPR013320">
    <property type="entry name" value="ConA-like_dom_sf"/>
</dbReference>
<sequence length="900" mass="98768">MAPKAAKNKAVDAAAKAEEPPAKKAKPEEDAEAAKKPAEPEEKETDAPKAKGPLLEKAVGFDPSGYSLNVVPVMGGNVLMSATDGGMQFLLGGARANVGLKAGRYLYEAKVVEVLAPDEGKQHHGQRNKVWGKQMVRLGFSTEGSSLILGDGDDCIAFDGDGSFIADGKKSPPKHSSKFWRDKVVGVLLNLDPKSDNAHTVSLFRDGVRVTEPMPLPDKLKGKPLFPHVTFRNVTVQMNFGPNPMKPLPFKCLMVQGASAADTKAAPAPAAKSTVVFPVGMPDEGTFDVVDAFLEKNPSFTELSDRKVQEWAVKSGAWKGNKTASNDKPPFDFGMEMLDNRSACHVIGAMAHCVPRDYVVMEVRGNLCPEDRKANLQKFSSAKFKRVARVAMGKPPKEYIAKVHKTLLEQKQAKLELEWNKRKAEKAKQKAFKLKQKEIAEKKKKAEEDKKKREEEAKAKKEEGAKAKKAAEEAKKAAEEDKKEGDKKEEAKEGDTKVEESETKEDAKEEPKTEEAKEEPKEEPKDEPKEEPKEEPKVEEAEEEEEEPDEPMPVAELTEEEKAMCFKPVLVSDLAPRVLSSSFAKFSIPDKSEGFDEIIFEWEKEAASARYLKDRVLKLKTTSRIDDLVPGEWFKTTSGEFEKLQAECEEKTKTVTAAQKDDPPADIMAVEDVHNVGDGTPLYKLFVFEDWVLLKLRCELFLLAVSYKKDVDDPERPGIHEDNLAFYYGKYFKKGLVPKHYGKDTLVDLLTMIKDTVSIDPENGVLTLKIEDDTPADHFVKMQEKSRRDRQRRFDAGDETARLDFSALKAQKEAAEKQAALKAQQEKELAEKQKAAAAAAAAAGGAAGGAAAGALSAGKVTGKMVPPKGMGDKGKGAAGPKGAGKAWQPGKFGCGKPGKW</sequence>
<feature type="region of interest" description="Disordered" evidence="2">
    <location>
        <begin position="860"/>
        <end position="900"/>
    </location>
</feature>
<dbReference type="Gene3D" id="2.60.120.920">
    <property type="match status" value="1"/>
</dbReference>
<dbReference type="InterPro" id="IPR003877">
    <property type="entry name" value="SPRY_dom"/>
</dbReference>
<keyword evidence="1" id="KW-0175">Coiled coil</keyword>
<feature type="region of interest" description="Disordered" evidence="2">
    <location>
        <begin position="441"/>
        <end position="554"/>
    </location>
</feature>
<dbReference type="PANTHER" id="PTHR12381:SF56">
    <property type="entry name" value="B30.2_SPRY DOMAIN-CONTAINING PROTEIN-RELATED"/>
    <property type="match status" value="1"/>
</dbReference>
<keyword evidence="5" id="KW-1185">Reference proteome</keyword>
<dbReference type="InterPro" id="IPR043136">
    <property type="entry name" value="B30.2/SPRY_sf"/>
</dbReference>
<dbReference type="SMART" id="SM00449">
    <property type="entry name" value="SPRY"/>
    <property type="match status" value="1"/>
</dbReference>
<evidence type="ECO:0000259" key="3">
    <source>
        <dbReference type="PROSITE" id="PS50188"/>
    </source>
</evidence>
<evidence type="ECO:0000313" key="5">
    <source>
        <dbReference type="Proteomes" id="UP001189429"/>
    </source>
</evidence>
<evidence type="ECO:0000256" key="1">
    <source>
        <dbReference type="SAM" id="Coils"/>
    </source>
</evidence>
<comment type="caution">
    <text evidence="4">The sequence shown here is derived from an EMBL/GenBank/DDBJ whole genome shotgun (WGS) entry which is preliminary data.</text>
</comment>
<feature type="domain" description="B30.2/SPRY" evidence="3">
    <location>
        <begin position="32"/>
        <end position="245"/>
    </location>
</feature>
<dbReference type="Proteomes" id="UP001189429">
    <property type="component" value="Unassembled WGS sequence"/>
</dbReference>
<dbReference type="InterPro" id="IPR001870">
    <property type="entry name" value="B30.2/SPRY"/>
</dbReference>
<feature type="compositionally biased region" description="Acidic residues" evidence="2">
    <location>
        <begin position="540"/>
        <end position="550"/>
    </location>
</feature>
<feature type="compositionally biased region" description="Basic and acidic residues" evidence="2">
    <location>
        <begin position="15"/>
        <end position="49"/>
    </location>
</feature>
<evidence type="ECO:0000256" key="2">
    <source>
        <dbReference type="SAM" id="MobiDB-lite"/>
    </source>
</evidence>
<feature type="region of interest" description="Disordered" evidence="2">
    <location>
        <begin position="1"/>
        <end position="56"/>
    </location>
</feature>
<dbReference type="SUPFAM" id="SSF49899">
    <property type="entry name" value="Concanavalin A-like lectins/glucanases"/>
    <property type="match status" value="1"/>
</dbReference>
<accession>A0ABN9TSF0</accession>
<feature type="compositionally biased region" description="Basic and acidic residues" evidence="2">
    <location>
        <begin position="441"/>
        <end position="539"/>
    </location>
</feature>
<organism evidence="4 5">
    <name type="scientific">Prorocentrum cordatum</name>
    <dbReference type="NCBI Taxonomy" id="2364126"/>
    <lineage>
        <taxon>Eukaryota</taxon>
        <taxon>Sar</taxon>
        <taxon>Alveolata</taxon>
        <taxon>Dinophyceae</taxon>
        <taxon>Prorocentrales</taxon>
        <taxon>Prorocentraceae</taxon>
        <taxon>Prorocentrum</taxon>
    </lineage>
</organism>
<protein>
    <recommendedName>
        <fullName evidence="3">B30.2/SPRY domain-containing protein</fullName>
    </recommendedName>
</protein>
<dbReference type="EMBL" id="CAUYUJ010015002">
    <property type="protein sequence ID" value="CAK0848696.1"/>
    <property type="molecule type" value="Genomic_DNA"/>
</dbReference>